<evidence type="ECO:0008006" key="3">
    <source>
        <dbReference type="Google" id="ProtNLM"/>
    </source>
</evidence>
<evidence type="ECO:0000313" key="2">
    <source>
        <dbReference type="Proteomes" id="UP001157418"/>
    </source>
</evidence>
<protein>
    <recommendedName>
        <fullName evidence="3">Zinc finger GRF-type domain-containing protein</fullName>
    </recommendedName>
</protein>
<keyword evidence="2" id="KW-1185">Reference proteome</keyword>
<organism evidence="1 2">
    <name type="scientific">Lactuca virosa</name>
    <dbReference type="NCBI Taxonomy" id="75947"/>
    <lineage>
        <taxon>Eukaryota</taxon>
        <taxon>Viridiplantae</taxon>
        <taxon>Streptophyta</taxon>
        <taxon>Embryophyta</taxon>
        <taxon>Tracheophyta</taxon>
        <taxon>Spermatophyta</taxon>
        <taxon>Magnoliopsida</taxon>
        <taxon>eudicotyledons</taxon>
        <taxon>Gunneridae</taxon>
        <taxon>Pentapetalae</taxon>
        <taxon>asterids</taxon>
        <taxon>campanulids</taxon>
        <taxon>Asterales</taxon>
        <taxon>Asteraceae</taxon>
        <taxon>Cichorioideae</taxon>
        <taxon>Cichorieae</taxon>
        <taxon>Lactucinae</taxon>
        <taxon>Lactuca</taxon>
    </lineage>
</organism>
<dbReference type="EMBL" id="CAKMRJ010001657">
    <property type="protein sequence ID" value="CAH1424485.1"/>
    <property type="molecule type" value="Genomic_DNA"/>
</dbReference>
<reference evidence="1 2" key="1">
    <citation type="submission" date="2022-01" db="EMBL/GenBank/DDBJ databases">
        <authorList>
            <person name="Xiong W."/>
            <person name="Schranz E."/>
        </authorList>
    </citation>
    <scope>NUCLEOTIDE SEQUENCE [LARGE SCALE GENOMIC DNA]</scope>
</reference>
<proteinExistence type="predicted"/>
<evidence type="ECO:0000313" key="1">
    <source>
        <dbReference type="EMBL" id="CAH1424485.1"/>
    </source>
</evidence>
<name>A0AAU9MR74_9ASTR</name>
<gene>
    <name evidence="1" type="ORF">LVIROSA_LOCUS11685</name>
</gene>
<sequence length="131" mass="15196">MNTTSTRLFPVFNISLCDLEPLRSDSSSYLMSYLAGSSSANDTVVATRSRDKNLCNCRYPPKFIVERMSMYDKNPTCKFRNCVDSLVEMAAEKCKYFKWIDGELTPHYKHAFNNLKYELQLMKDTNYTGRL</sequence>
<dbReference type="Proteomes" id="UP001157418">
    <property type="component" value="Unassembled WGS sequence"/>
</dbReference>
<comment type="caution">
    <text evidence="1">The sequence shown here is derived from an EMBL/GenBank/DDBJ whole genome shotgun (WGS) entry which is preliminary data.</text>
</comment>
<dbReference type="AlphaFoldDB" id="A0AAU9MR74"/>
<accession>A0AAU9MR74</accession>